<name>A0ABS7CGP2_9BACL</name>
<dbReference type="Pfam" id="PF00106">
    <property type="entry name" value="adh_short"/>
    <property type="match status" value="1"/>
</dbReference>
<sequence>MERLNGKVALITGGNSGIGLATAKLFVAEGAKVVITGRNQAKLSAAAEELGVNAFAVQMDAGDPASMEKAVAAAVDKFGKLDVVFANAGIAGHTPLGGTELSAFEEIIKVNVTGVFFTVQAALPHLKSGASVILNGSVLASLGAS</sequence>
<dbReference type="SUPFAM" id="SSF51735">
    <property type="entry name" value="NAD(P)-binding Rossmann-fold domains"/>
    <property type="match status" value="1"/>
</dbReference>
<dbReference type="InterPro" id="IPR036291">
    <property type="entry name" value="NAD(P)-bd_dom_sf"/>
</dbReference>
<dbReference type="CDD" id="cd05233">
    <property type="entry name" value="SDR_c"/>
    <property type="match status" value="1"/>
</dbReference>
<dbReference type="EMBL" id="JAHZIK010002019">
    <property type="protein sequence ID" value="MBW7460103.1"/>
    <property type="molecule type" value="Genomic_DNA"/>
</dbReference>
<accession>A0ABS7CGP2</accession>
<evidence type="ECO:0000256" key="2">
    <source>
        <dbReference type="ARBA" id="ARBA00023002"/>
    </source>
</evidence>
<dbReference type="Proteomes" id="UP001519887">
    <property type="component" value="Unassembled WGS sequence"/>
</dbReference>
<dbReference type="Gene3D" id="3.40.50.720">
    <property type="entry name" value="NAD(P)-binding Rossmann-like Domain"/>
    <property type="match status" value="1"/>
</dbReference>
<gene>
    <name evidence="4" type="ORF">K0U00_39185</name>
</gene>
<comment type="similarity">
    <text evidence="1">Belongs to the short-chain dehydrogenases/reductases (SDR) family.</text>
</comment>
<dbReference type="InterPro" id="IPR002347">
    <property type="entry name" value="SDR_fam"/>
</dbReference>
<keyword evidence="5" id="KW-1185">Reference proteome</keyword>
<proteinExistence type="inferred from homology"/>
<dbReference type="InterPro" id="IPR057326">
    <property type="entry name" value="KR_dom"/>
</dbReference>
<comment type="caution">
    <text evidence="4">The sequence shown here is derived from an EMBL/GenBank/DDBJ whole genome shotgun (WGS) entry which is preliminary data.</text>
</comment>
<evidence type="ECO:0000256" key="1">
    <source>
        <dbReference type="ARBA" id="ARBA00006484"/>
    </source>
</evidence>
<feature type="domain" description="Ketoreductase" evidence="3">
    <location>
        <begin position="7"/>
        <end position="145"/>
    </location>
</feature>
<organism evidence="4 5">
    <name type="scientific">Paenibacillus sepulcri</name>
    <dbReference type="NCBI Taxonomy" id="359917"/>
    <lineage>
        <taxon>Bacteria</taxon>
        <taxon>Bacillati</taxon>
        <taxon>Bacillota</taxon>
        <taxon>Bacilli</taxon>
        <taxon>Bacillales</taxon>
        <taxon>Paenibacillaceae</taxon>
        <taxon>Paenibacillus</taxon>
    </lineage>
</organism>
<dbReference type="PANTHER" id="PTHR43669:SF3">
    <property type="entry name" value="ALCOHOL DEHYDROGENASE, PUTATIVE (AFU_ORTHOLOGUE AFUA_3G03445)-RELATED"/>
    <property type="match status" value="1"/>
</dbReference>
<dbReference type="PRINTS" id="PR00081">
    <property type="entry name" value="GDHRDH"/>
</dbReference>
<keyword evidence="2" id="KW-0560">Oxidoreductase</keyword>
<evidence type="ECO:0000259" key="3">
    <source>
        <dbReference type="SMART" id="SM00822"/>
    </source>
</evidence>
<protein>
    <submittedName>
        <fullName evidence="4">SDR family NAD(P)-dependent oxidoreductase</fullName>
    </submittedName>
</protein>
<dbReference type="SMART" id="SM00822">
    <property type="entry name" value="PKS_KR"/>
    <property type="match status" value="1"/>
</dbReference>
<dbReference type="PANTHER" id="PTHR43669">
    <property type="entry name" value="5-KETO-D-GLUCONATE 5-REDUCTASE"/>
    <property type="match status" value="1"/>
</dbReference>
<evidence type="ECO:0000313" key="4">
    <source>
        <dbReference type="EMBL" id="MBW7460103.1"/>
    </source>
</evidence>
<evidence type="ECO:0000313" key="5">
    <source>
        <dbReference type="Proteomes" id="UP001519887"/>
    </source>
</evidence>
<reference evidence="4 5" key="1">
    <citation type="submission" date="2021-07" db="EMBL/GenBank/DDBJ databases">
        <title>Paenibacillus radiodurans sp. nov., isolated from the southeastern edge of Tengger Desert.</title>
        <authorList>
            <person name="Zhang G."/>
        </authorList>
    </citation>
    <scope>NUCLEOTIDE SEQUENCE [LARGE SCALE GENOMIC DNA]</scope>
    <source>
        <strain evidence="4 5">CCM 7311</strain>
    </source>
</reference>
<feature type="non-terminal residue" evidence="4">
    <location>
        <position position="145"/>
    </location>
</feature>